<name>A0A0N8VL87_9ARCH</name>
<dbReference type="AlphaFoldDB" id="A0A0N8VL87"/>
<accession>A0A0N8VL87</accession>
<keyword evidence="3" id="KW-1185">Reference proteome</keyword>
<evidence type="ECO:0000313" key="3">
    <source>
        <dbReference type="Proteomes" id="UP000050320"/>
    </source>
</evidence>
<reference evidence="1 4" key="1">
    <citation type="submission" date="2015-09" db="EMBL/GenBank/DDBJ databases">
        <title>Draft genome sequence of Acidiplasma aeolicum DSM 18409.</title>
        <authorList>
            <person name="Hemp J."/>
        </authorList>
    </citation>
    <scope>NUCLEOTIDE SEQUENCE [LARGE SCALE GENOMIC DNA]</scope>
    <source>
        <strain evidence="1 4">V</strain>
    </source>
</reference>
<gene>
    <name evidence="2" type="ORF">AOG54_02715</name>
    <name evidence="1" type="ORF">SE19_03855</name>
</gene>
<evidence type="ECO:0000313" key="2">
    <source>
        <dbReference type="EMBL" id="KQB35836.1"/>
    </source>
</evidence>
<dbReference type="Proteomes" id="UP000050320">
    <property type="component" value="Unassembled WGS sequence"/>
</dbReference>
<reference evidence="2 3" key="2">
    <citation type="submission" date="2015-09" db="EMBL/GenBank/DDBJ databases">
        <title>Heavy metals and arsenic resistance mechanisms in polyextremophilic archaea of the family Ferroplasmaceae.</title>
        <authorList>
            <person name="Bulaev A.G."/>
            <person name="Kanygina A.V."/>
        </authorList>
    </citation>
    <scope>NUCLEOTIDE SEQUENCE [LARGE SCALE GENOMIC DNA]</scope>
    <source>
        <strain evidence="2 3">VT</strain>
    </source>
</reference>
<evidence type="ECO:0000313" key="1">
    <source>
        <dbReference type="EMBL" id="KPV46799.1"/>
    </source>
</evidence>
<dbReference type="Proteomes" id="UP000050515">
    <property type="component" value="Unassembled WGS sequence"/>
</dbReference>
<sequence>MDGTFGDVDLVNSQPFPSRFFHVAVKNNHKKMIARNCYAYLISLRNSQTGEEFVKQSSELK</sequence>
<evidence type="ECO:0000313" key="4">
    <source>
        <dbReference type="Proteomes" id="UP000050515"/>
    </source>
</evidence>
<protein>
    <submittedName>
        <fullName evidence="2">Uncharacterized protein</fullName>
    </submittedName>
</protein>
<proteinExistence type="predicted"/>
<organism evidence="2 3">
    <name type="scientific">Acidiplasma aeolicum</name>
    <dbReference type="NCBI Taxonomy" id="507754"/>
    <lineage>
        <taxon>Archaea</taxon>
        <taxon>Methanobacteriati</taxon>
        <taxon>Thermoplasmatota</taxon>
        <taxon>Thermoplasmata</taxon>
        <taxon>Thermoplasmatales</taxon>
        <taxon>Ferroplasmaceae</taxon>
        <taxon>Acidiplasma</taxon>
    </lineage>
</organism>
<dbReference type="EMBL" id="LJCQ01000179">
    <property type="protein sequence ID" value="KPV46799.1"/>
    <property type="molecule type" value="Genomic_DNA"/>
</dbReference>
<comment type="caution">
    <text evidence="2">The sequence shown here is derived from an EMBL/GenBank/DDBJ whole genome shotgun (WGS) entry which is preliminary data.</text>
</comment>
<dbReference type="PATRIC" id="fig|507754.4.peg.1713"/>
<dbReference type="EMBL" id="LKBG01000078">
    <property type="protein sequence ID" value="KQB35836.1"/>
    <property type="molecule type" value="Genomic_DNA"/>
</dbReference>